<keyword evidence="2" id="KW-0732">Signal</keyword>
<name>A0A0S3RHI0_PHAAN</name>
<evidence type="ECO:0000313" key="3">
    <source>
        <dbReference type="EMBL" id="BAT79887.1"/>
    </source>
</evidence>
<proteinExistence type="predicted"/>
<feature type="chain" id="PRO_5006616994" evidence="2">
    <location>
        <begin position="22"/>
        <end position="155"/>
    </location>
</feature>
<gene>
    <name evidence="3" type="primary">Vigan.02G282800</name>
    <name evidence="3" type="ORF">VIGAN_02282800</name>
</gene>
<dbReference type="Proteomes" id="UP000291084">
    <property type="component" value="Chromosome 2"/>
</dbReference>
<reference evidence="3 4" key="1">
    <citation type="journal article" date="2015" name="Sci. Rep.">
        <title>The power of single molecule real-time sequencing technology in the de novo assembly of a eukaryotic genome.</title>
        <authorList>
            <person name="Sakai H."/>
            <person name="Naito K."/>
            <person name="Ogiso-Tanaka E."/>
            <person name="Takahashi Y."/>
            <person name="Iseki K."/>
            <person name="Muto C."/>
            <person name="Satou K."/>
            <person name="Teruya K."/>
            <person name="Shiroma A."/>
            <person name="Shimoji M."/>
            <person name="Hirano T."/>
            <person name="Itoh T."/>
            <person name="Kaga A."/>
            <person name="Tomooka N."/>
        </authorList>
    </citation>
    <scope>NUCLEOTIDE SEQUENCE [LARGE SCALE GENOMIC DNA]</scope>
    <source>
        <strain evidence="4">cv. Shumari</strain>
    </source>
</reference>
<feature type="region of interest" description="Disordered" evidence="1">
    <location>
        <begin position="84"/>
        <end position="103"/>
    </location>
</feature>
<evidence type="ECO:0000256" key="1">
    <source>
        <dbReference type="SAM" id="MobiDB-lite"/>
    </source>
</evidence>
<sequence>MKPSFVIFLLLFSLFLTQARGIRLEKGSFAAHHHKQHDEESNLLKGINSAAKKDATLCEDEQYCAGKRKGRKLVTSSISTNQDISKNVKNEGNETEATENDSSRNYKVKWEGKEIFGKEIFVNKQEEISDENYMEFVDIVGMDYSPAKKNPPIHN</sequence>
<evidence type="ECO:0000256" key="2">
    <source>
        <dbReference type="SAM" id="SignalP"/>
    </source>
</evidence>
<keyword evidence="4" id="KW-1185">Reference proteome</keyword>
<dbReference type="OrthoDB" id="1903945at2759"/>
<organism evidence="3 4">
    <name type="scientific">Vigna angularis var. angularis</name>
    <dbReference type="NCBI Taxonomy" id="157739"/>
    <lineage>
        <taxon>Eukaryota</taxon>
        <taxon>Viridiplantae</taxon>
        <taxon>Streptophyta</taxon>
        <taxon>Embryophyta</taxon>
        <taxon>Tracheophyta</taxon>
        <taxon>Spermatophyta</taxon>
        <taxon>Magnoliopsida</taxon>
        <taxon>eudicotyledons</taxon>
        <taxon>Gunneridae</taxon>
        <taxon>Pentapetalae</taxon>
        <taxon>rosids</taxon>
        <taxon>fabids</taxon>
        <taxon>Fabales</taxon>
        <taxon>Fabaceae</taxon>
        <taxon>Papilionoideae</taxon>
        <taxon>50 kb inversion clade</taxon>
        <taxon>NPAAA clade</taxon>
        <taxon>indigoferoid/millettioid clade</taxon>
        <taxon>Phaseoleae</taxon>
        <taxon>Vigna</taxon>
    </lineage>
</organism>
<dbReference type="Pfam" id="PF21529">
    <property type="entry name" value="GLV1-2"/>
    <property type="match status" value="1"/>
</dbReference>
<dbReference type="AlphaFoldDB" id="A0A0S3RHI0"/>
<feature type="signal peptide" evidence="2">
    <location>
        <begin position="1"/>
        <end position="21"/>
    </location>
</feature>
<dbReference type="InterPro" id="IPR049306">
    <property type="entry name" value="GLV1-2"/>
</dbReference>
<dbReference type="EMBL" id="AP015035">
    <property type="protein sequence ID" value="BAT79887.1"/>
    <property type="molecule type" value="Genomic_DNA"/>
</dbReference>
<dbReference type="PANTHER" id="PTHR33743">
    <property type="entry name" value="PROTEIN GOLVEN 6-RELATED"/>
    <property type="match status" value="1"/>
</dbReference>
<protein>
    <submittedName>
        <fullName evidence="3">Uncharacterized protein</fullName>
    </submittedName>
</protein>
<evidence type="ECO:0000313" key="4">
    <source>
        <dbReference type="Proteomes" id="UP000291084"/>
    </source>
</evidence>
<accession>A0A0S3RHI0</accession>
<dbReference type="PANTHER" id="PTHR33743:SF19">
    <property type="entry name" value="PROTEIN GOLVEN 6"/>
    <property type="match status" value="1"/>
</dbReference>